<sequence length="79" mass="9118">MSSPPPDAGTVAAVAVRPWPLFIDIAALSLPISVSDATYRINKNLRYFAGLRKIRRIRRMVLCYRRVREEIILSFEFHD</sequence>
<evidence type="ECO:0000313" key="9">
    <source>
        <dbReference type="Proteomes" id="UP001234989"/>
    </source>
</evidence>
<dbReference type="GO" id="GO:0005783">
    <property type="term" value="C:endoplasmic reticulum"/>
    <property type="evidence" value="ECO:0007669"/>
    <property type="project" value="UniProtKB-ARBA"/>
</dbReference>
<evidence type="ECO:0000256" key="3">
    <source>
        <dbReference type="ARBA" id="ARBA00006483"/>
    </source>
</evidence>
<organism evidence="8 9">
    <name type="scientific">Solanum verrucosum</name>
    <dbReference type="NCBI Taxonomy" id="315347"/>
    <lineage>
        <taxon>Eukaryota</taxon>
        <taxon>Viridiplantae</taxon>
        <taxon>Streptophyta</taxon>
        <taxon>Embryophyta</taxon>
        <taxon>Tracheophyta</taxon>
        <taxon>Spermatophyta</taxon>
        <taxon>Magnoliopsida</taxon>
        <taxon>eudicotyledons</taxon>
        <taxon>Gunneridae</taxon>
        <taxon>Pentapetalae</taxon>
        <taxon>asterids</taxon>
        <taxon>lamiids</taxon>
        <taxon>Solanales</taxon>
        <taxon>Solanaceae</taxon>
        <taxon>Solanoideae</taxon>
        <taxon>Solaneae</taxon>
        <taxon>Solanum</taxon>
    </lineage>
</organism>
<dbReference type="InterPro" id="IPR004895">
    <property type="entry name" value="Prenylated_rab_accept_PRA1"/>
</dbReference>
<comment type="function">
    <text evidence="1 7">May be involved in both secretory and endocytic intracellular trafficking in the endosomal/prevacuolar compartments.</text>
</comment>
<comment type="similarity">
    <text evidence="3 7">Belongs to the PRA1 family.</text>
</comment>
<evidence type="ECO:0000313" key="8">
    <source>
        <dbReference type="EMBL" id="WMV47884.1"/>
    </source>
</evidence>
<accession>A0AAF0ZSZ5</accession>
<dbReference type="GO" id="GO:0016020">
    <property type="term" value="C:membrane"/>
    <property type="evidence" value="ECO:0007669"/>
    <property type="project" value="UniProtKB-SubCell"/>
</dbReference>
<evidence type="ECO:0000256" key="6">
    <source>
        <dbReference type="ARBA" id="ARBA00023136"/>
    </source>
</evidence>
<evidence type="ECO:0000256" key="1">
    <source>
        <dbReference type="ARBA" id="ARBA00002501"/>
    </source>
</evidence>
<keyword evidence="9" id="KW-1185">Reference proteome</keyword>
<comment type="subcellular location">
    <subcellularLocation>
        <location evidence="2 7">Membrane</location>
        <topology evidence="2 7">Multi-pass membrane protein</topology>
    </subcellularLocation>
</comment>
<evidence type="ECO:0000256" key="5">
    <source>
        <dbReference type="ARBA" id="ARBA00022989"/>
    </source>
</evidence>
<keyword evidence="5" id="KW-1133">Transmembrane helix</keyword>
<keyword evidence="7" id="KW-0813">Transport</keyword>
<evidence type="ECO:0000256" key="7">
    <source>
        <dbReference type="RuleBase" id="RU363107"/>
    </source>
</evidence>
<evidence type="ECO:0000256" key="2">
    <source>
        <dbReference type="ARBA" id="ARBA00004141"/>
    </source>
</evidence>
<evidence type="ECO:0000256" key="4">
    <source>
        <dbReference type="ARBA" id="ARBA00022692"/>
    </source>
</evidence>
<gene>
    <name evidence="8" type="ORF">MTR67_041269</name>
</gene>
<dbReference type="AlphaFoldDB" id="A0AAF0ZSZ5"/>
<name>A0AAF0ZSZ5_SOLVR</name>
<keyword evidence="6" id="KW-0472">Membrane</keyword>
<dbReference type="Pfam" id="PF03208">
    <property type="entry name" value="PRA1"/>
    <property type="match status" value="1"/>
</dbReference>
<dbReference type="Proteomes" id="UP001234989">
    <property type="component" value="Chromosome 9"/>
</dbReference>
<dbReference type="EMBL" id="CP133620">
    <property type="protein sequence ID" value="WMV47884.1"/>
    <property type="molecule type" value="Genomic_DNA"/>
</dbReference>
<protein>
    <recommendedName>
        <fullName evidence="7">PRA1 family protein</fullName>
    </recommendedName>
</protein>
<proteinExistence type="inferred from homology"/>
<reference evidence="8" key="1">
    <citation type="submission" date="2023-08" db="EMBL/GenBank/DDBJ databases">
        <title>A de novo genome assembly of Solanum verrucosum Schlechtendal, a Mexican diploid species geographically isolated from the other diploid A-genome species in potato relatives.</title>
        <authorList>
            <person name="Hosaka K."/>
        </authorList>
    </citation>
    <scope>NUCLEOTIDE SEQUENCE</scope>
    <source>
        <tissue evidence="8">Young leaves</tissue>
    </source>
</reference>
<dbReference type="GO" id="GO:0016192">
    <property type="term" value="P:vesicle-mediated transport"/>
    <property type="evidence" value="ECO:0007669"/>
    <property type="project" value="UniProtKB-ARBA"/>
</dbReference>
<keyword evidence="4" id="KW-0812">Transmembrane</keyword>